<organism evidence="2 3">
    <name type="scientific">Puccinia triticina</name>
    <dbReference type="NCBI Taxonomy" id="208348"/>
    <lineage>
        <taxon>Eukaryota</taxon>
        <taxon>Fungi</taxon>
        <taxon>Dikarya</taxon>
        <taxon>Basidiomycota</taxon>
        <taxon>Pucciniomycotina</taxon>
        <taxon>Pucciniomycetes</taxon>
        <taxon>Pucciniales</taxon>
        <taxon>Pucciniaceae</taxon>
        <taxon>Puccinia</taxon>
    </lineage>
</organism>
<gene>
    <name evidence="2" type="ORF">PtA15_1A315</name>
</gene>
<sequence length="469" mass="53432">MIFLPFSAFLFLWLAHSPSSLARHTLHKRMADQSARLLEASSRAREPQSAYDQIASTSSDRLVPLLSSGRRLPTDPSPHLPASGSAAAPIPAMIDQFSATWKSVSFLAKLLYRATSRPRIFSYARQLQGKFSTIPSDSDQVMHLDTMVENMLQGLIIESNYESYLTVDLSYFKDQIAQSTTWYLREIRKFVIEGEMQKYDSEIASNSQLIAKKLTRPAGPGDIHPLVVLSKKISQFNWRDLQASRKAIRSRKEPSIAALANLHGLFGPQDIFKTSLNTMLCHHSFEYKPRYLKSVLPVKLFGELEKLQPHLTELAEYLRKTENAPASSPLPPNLVDEFMQFRSRLTWMFGDFKAFEKYMSKVIQSEHYKAFETELKSPKDIAGYELQLIQLPGDAQTLESMVQLVPGDDILAFTEDLQVREWALQNTEKRLRTATKAWELRENLLQIYTPQGLDLISQKISAPVKFLKQ</sequence>
<evidence type="ECO:0000313" key="2">
    <source>
        <dbReference type="EMBL" id="WAQ80977.1"/>
    </source>
</evidence>
<protein>
    <submittedName>
        <fullName evidence="2">Uncharacterized protein</fullName>
    </submittedName>
</protein>
<feature type="chain" id="PRO_5046840828" evidence="1">
    <location>
        <begin position="23"/>
        <end position="469"/>
    </location>
</feature>
<dbReference type="RefSeq" id="XP_053016532.1">
    <property type="nucleotide sequence ID" value="XM_053165330.1"/>
</dbReference>
<accession>A0ABY7C946</accession>
<proteinExistence type="predicted"/>
<keyword evidence="1" id="KW-0732">Signal</keyword>
<feature type="signal peptide" evidence="1">
    <location>
        <begin position="1"/>
        <end position="22"/>
    </location>
</feature>
<dbReference type="GeneID" id="77806225"/>
<evidence type="ECO:0000313" key="3">
    <source>
        <dbReference type="Proteomes" id="UP001164743"/>
    </source>
</evidence>
<dbReference type="Proteomes" id="UP001164743">
    <property type="component" value="Chromosome 1A"/>
</dbReference>
<name>A0ABY7C946_9BASI</name>
<keyword evidence="3" id="KW-1185">Reference proteome</keyword>
<evidence type="ECO:0000256" key="1">
    <source>
        <dbReference type="SAM" id="SignalP"/>
    </source>
</evidence>
<reference evidence="2" key="1">
    <citation type="submission" date="2022-10" db="EMBL/GenBank/DDBJ databases">
        <title>Puccinia triticina Genome sequencing and assembly.</title>
        <authorList>
            <person name="Li C."/>
        </authorList>
    </citation>
    <scope>NUCLEOTIDE SEQUENCE</scope>
    <source>
        <strain evidence="2">Pt15</strain>
    </source>
</reference>
<dbReference type="EMBL" id="CP110421">
    <property type="protein sequence ID" value="WAQ80977.1"/>
    <property type="molecule type" value="Genomic_DNA"/>
</dbReference>